<reference evidence="5 6" key="1">
    <citation type="submission" date="2024-09" db="EMBL/GenBank/DDBJ databases">
        <authorList>
            <person name="Zhang Z.-H."/>
        </authorList>
    </citation>
    <scope>NUCLEOTIDE SEQUENCE [LARGE SCALE GENOMIC DNA]</scope>
    <source>
        <strain evidence="5 6">HHTR114</strain>
    </source>
</reference>
<keyword evidence="6" id="KW-1185">Reference proteome</keyword>
<comment type="caution">
    <text evidence="5">The sequence shown here is derived from an EMBL/GenBank/DDBJ whole genome shotgun (WGS) entry which is preliminary data.</text>
</comment>
<keyword evidence="3 5" id="KW-0456">Lyase</keyword>
<evidence type="ECO:0000256" key="3">
    <source>
        <dbReference type="ARBA" id="ARBA00023239"/>
    </source>
</evidence>
<dbReference type="Pfam" id="PF03328">
    <property type="entry name" value="HpcH_HpaI"/>
    <property type="match status" value="1"/>
</dbReference>
<sequence>MKQFLDFCANRGGGLLGTWLKLPTLATVEMLGQAGFDYLVIDMEHAPHSLDQVYQFIFATQASGMAALVRLADHSGSDIQRLLDSGADGLLAPRMTSVETAERLTRQMVFSPNGERGLGTTSRAGSWGLTPMADYLKRGDEQCLRMVQLESWDTVEAVEDYLEIPTVSGVFIGHGDLYLSSGKSSSDPEVRKLTQRVADAARASGKLSGAAAATPEEAKIYTEMGYSLVMVSNDATIFAKAAAAAVAESRAR</sequence>
<dbReference type="InterPro" id="IPR040442">
    <property type="entry name" value="Pyrv_kinase-like_dom_sf"/>
</dbReference>
<evidence type="ECO:0000256" key="2">
    <source>
        <dbReference type="ARBA" id="ARBA00022723"/>
    </source>
</evidence>
<keyword evidence="2" id="KW-0479">Metal-binding</keyword>
<comment type="similarity">
    <text evidence="1">Belongs to the HpcH/HpaI aldolase family.</text>
</comment>
<dbReference type="Gene3D" id="3.20.20.60">
    <property type="entry name" value="Phosphoenolpyruvate-binding domains"/>
    <property type="match status" value="1"/>
</dbReference>
<gene>
    <name evidence="5" type="ORF">ACFMB1_03690</name>
</gene>
<name>A0ABW1KRM0_9PROT</name>
<dbReference type="Proteomes" id="UP001596116">
    <property type="component" value="Unassembled WGS sequence"/>
</dbReference>
<evidence type="ECO:0000313" key="6">
    <source>
        <dbReference type="Proteomes" id="UP001596116"/>
    </source>
</evidence>
<evidence type="ECO:0000313" key="5">
    <source>
        <dbReference type="EMBL" id="MFC6034630.1"/>
    </source>
</evidence>
<proteinExistence type="inferred from homology"/>
<organism evidence="5 6">
    <name type="scientific">Hyphococcus aureus</name>
    <dbReference type="NCBI Taxonomy" id="2666033"/>
    <lineage>
        <taxon>Bacteria</taxon>
        <taxon>Pseudomonadati</taxon>
        <taxon>Pseudomonadota</taxon>
        <taxon>Alphaproteobacteria</taxon>
        <taxon>Parvularculales</taxon>
        <taxon>Parvularculaceae</taxon>
        <taxon>Hyphococcus</taxon>
    </lineage>
</organism>
<feature type="domain" description="HpcH/HpaI aldolase/citrate lyase" evidence="4">
    <location>
        <begin position="17"/>
        <end position="235"/>
    </location>
</feature>
<accession>A0ABW1KRM0</accession>
<dbReference type="EMBL" id="JBHPON010000001">
    <property type="protein sequence ID" value="MFC6034630.1"/>
    <property type="molecule type" value="Genomic_DNA"/>
</dbReference>
<dbReference type="PANTHER" id="PTHR30502:SF0">
    <property type="entry name" value="PHOSPHOENOLPYRUVATE CARBOXYLASE FAMILY PROTEIN"/>
    <property type="match status" value="1"/>
</dbReference>
<dbReference type="PANTHER" id="PTHR30502">
    <property type="entry name" value="2-KETO-3-DEOXY-L-RHAMNONATE ALDOLASE"/>
    <property type="match status" value="1"/>
</dbReference>
<dbReference type="RefSeq" id="WP_379880033.1">
    <property type="nucleotide sequence ID" value="NZ_JBHPON010000001.1"/>
</dbReference>
<dbReference type="InterPro" id="IPR015813">
    <property type="entry name" value="Pyrv/PenolPyrv_kinase-like_dom"/>
</dbReference>
<protein>
    <submittedName>
        <fullName evidence="5">HpcH/HpaI aldolase/citrate lyase family protein</fullName>
    </submittedName>
</protein>
<evidence type="ECO:0000259" key="4">
    <source>
        <dbReference type="Pfam" id="PF03328"/>
    </source>
</evidence>
<dbReference type="InterPro" id="IPR050251">
    <property type="entry name" value="HpcH-HpaI_aldolase"/>
</dbReference>
<dbReference type="InterPro" id="IPR005000">
    <property type="entry name" value="Aldolase/citrate-lyase_domain"/>
</dbReference>
<dbReference type="GO" id="GO:0016829">
    <property type="term" value="F:lyase activity"/>
    <property type="evidence" value="ECO:0007669"/>
    <property type="project" value="UniProtKB-KW"/>
</dbReference>
<evidence type="ECO:0000256" key="1">
    <source>
        <dbReference type="ARBA" id="ARBA00005568"/>
    </source>
</evidence>
<dbReference type="SUPFAM" id="SSF51621">
    <property type="entry name" value="Phosphoenolpyruvate/pyruvate domain"/>
    <property type="match status" value="1"/>
</dbReference>